<keyword evidence="3" id="KW-1185">Reference proteome</keyword>
<protein>
    <submittedName>
        <fullName evidence="2">Uncharacterized protein</fullName>
    </submittedName>
</protein>
<accession>A0ABP0G670</accession>
<keyword evidence="1" id="KW-0472">Membrane</keyword>
<comment type="caution">
    <text evidence="2">The sequence shown here is derived from an EMBL/GenBank/DDBJ whole genome shotgun (WGS) entry which is preliminary data.</text>
</comment>
<dbReference type="SUPFAM" id="SSF81321">
    <property type="entry name" value="Family A G protein-coupled receptor-like"/>
    <property type="match status" value="1"/>
</dbReference>
<gene>
    <name evidence="2" type="ORF">CVLEPA_LOCUS18610</name>
</gene>
<dbReference type="Proteomes" id="UP001642483">
    <property type="component" value="Unassembled WGS sequence"/>
</dbReference>
<evidence type="ECO:0000256" key="1">
    <source>
        <dbReference type="SAM" id="Phobius"/>
    </source>
</evidence>
<dbReference type="EMBL" id="CAWYQH010000102">
    <property type="protein sequence ID" value="CAK8686682.1"/>
    <property type="molecule type" value="Genomic_DNA"/>
</dbReference>
<proteinExistence type="predicted"/>
<evidence type="ECO:0000313" key="3">
    <source>
        <dbReference type="Proteomes" id="UP001642483"/>
    </source>
</evidence>
<evidence type="ECO:0000313" key="2">
    <source>
        <dbReference type="EMBL" id="CAK8686682.1"/>
    </source>
</evidence>
<keyword evidence="1" id="KW-0812">Transmembrane</keyword>
<dbReference type="Gene3D" id="1.20.1070.10">
    <property type="entry name" value="Rhodopsin 7-helix transmembrane proteins"/>
    <property type="match status" value="1"/>
</dbReference>
<sequence>MSDTTSVFFPSNYQFYGPRKGLDVAKSDDFIQPNFSISTNMSNYTAASRTNGSDLIPIASVCGYPGFCVGSPPNIYFNCSNQTLFECEMCGVGRAAVFLFFVLLLSLTIFFGNALVIWVGYKRFNRRKATKIDICKLSLGVADILTGNVKCLNE</sequence>
<name>A0ABP0G670_CLALP</name>
<feature type="transmembrane region" description="Helical" evidence="1">
    <location>
        <begin position="97"/>
        <end position="121"/>
    </location>
</feature>
<keyword evidence="1" id="KW-1133">Transmembrane helix</keyword>
<reference evidence="2 3" key="1">
    <citation type="submission" date="2024-02" db="EMBL/GenBank/DDBJ databases">
        <authorList>
            <person name="Daric V."/>
            <person name="Darras S."/>
        </authorList>
    </citation>
    <scope>NUCLEOTIDE SEQUENCE [LARGE SCALE GENOMIC DNA]</scope>
</reference>
<organism evidence="2 3">
    <name type="scientific">Clavelina lepadiformis</name>
    <name type="common">Light-bulb sea squirt</name>
    <name type="synonym">Ascidia lepadiformis</name>
    <dbReference type="NCBI Taxonomy" id="159417"/>
    <lineage>
        <taxon>Eukaryota</taxon>
        <taxon>Metazoa</taxon>
        <taxon>Chordata</taxon>
        <taxon>Tunicata</taxon>
        <taxon>Ascidiacea</taxon>
        <taxon>Aplousobranchia</taxon>
        <taxon>Clavelinidae</taxon>
        <taxon>Clavelina</taxon>
    </lineage>
</organism>